<evidence type="ECO:0000256" key="4">
    <source>
        <dbReference type="ARBA" id="ARBA00022840"/>
    </source>
</evidence>
<evidence type="ECO:0000313" key="9">
    <source>
        <dbReference type="EMBL" id="WXB11218.1"/>
    </source>
</evidence>
<dbReference type="PROSITE" id="PS50011">
    <property type="entry name" value="PROTEIN_KINASE_DOM"/>
    <property type="match status" value="1"/>
</dbReference>
<evidence type="ECO:0000256" key="6">
    <source>
        <dbReference type="SAM" id="MobiDB-lite"/>
    </source>
</evidence>
<dbReference type="GO" id="GO:0004674">
    <property type="term" value="F:protein serine/threonine kinase activity"/>
    <property type="evidence" value="ECO:0007669"/>
    <property type="project" value="UniProtKB-KW"/>
</dbReference>
<evidence type="ECO:0000256" key="2">
    <source>
        <dbReference type="ARBA" id="ARBA00022741"/>
    </source>
</evidence>
<evidence type="ECO:0000256" key="3">
    <source>
        <dbReference type="ARBA" id="ARBA00022777"/>
    </source>
</evidence>
<keyword evidence="4 5" id="KW-0067">ATP-binding</keyword>
<dbReference type="PANTHER" id="PTHR43289">
    <property type="entry name" value="MITOGEN-ACTIVATED PROTEIN KINASE KINASE KINASE 20-RELATED"/>
    <property type="match status" value="1"/>
</dbReference>
<keyword evidence="3 9" id="KW-0418">Kinase</keyword>
<dbReference type="InterPro" id="IPR008271">
    <property type="entry name" value="Ser/Thr_kinase_AS"/>
</dbReference>
<feature type="domain" description="Protein kinase" evidence="8">
    <location>
        <begin position="14"/>
        <end position="278"/>
    </location>
</feature>
<evidence type="ECO:0000256" key="7">
    <source>
        <dbReference type="SAM" id="Phobius"/>
    </source>
</evidence>
<sequence length="511" mass="54282">MQRLAENDVIGGRFRLNRLLGRGGMGSVWHATHLGLDIPCAIKFIEGEFAAQADAQQRFEREAKAAAQLRSPHVVQILDHGVCQGRPYIAMELLDGEDLGKRLKRKGRLSASEVIGIVQQICRGLTKAHQEGIVHRDLKPDNVFLVPDDDRELVKILDFGIAKSLTSDEANQQTRVGALLGTPYYMSPEQAQGSRSVDHRSDLWSLAVICFYCLVGKRPFPSPSLAEVLMQIIVHDLPIPSQLAPDLPHAFDGWWLRAAARDPGQRFQNAREFADALAEALASASVASAPAMAAPVDPRGRTMPMASFNEASIARRPATGTSVMVAMNPTPPAMGAVGAPPAGAVNNASSMAGYTPMQSAYGAPPGAYAPMHSPYGAPPQHMAAAPAAAYSPTPVPNQSTGAPTTRNTGESPEPSAEDPRKITPNMLIGGGLAFVFILIAIIAAQYWVNSAGAPSERGTTALETRRDPVIKPPPPPTSFVPGPVLPPEPPPEAAPPDAGAVKPAPPPHRTR</sequence>
<dbReference type="PROSITE" id="PS00107">
    <property type="entry name" value="PROTEIN_KINASE_ATP"/>
    <property type="match status" value="1"/>
</dbReference>
<dbReference type="CDD" id="cd14014">
    <property type="entry name" value="STKc_PknB_like"/>
    <property type="match status" value="1"/>
</dbReference>
<feature type="compositionally biased region" description="Pro residues" evidence="6">
    <location>
        <begin position="470"/>
        <end position="494"/>
    </location>
</feature>
<feature type="region of interest" description="Disordered" evidence="6">
    <location>
        <begin position="453"/>
        <end position="511"/>
    </location>
</feature>
<evidence type="ECO:0000259" key="8">
    <source>
        <dbReference type="PROSITE" id="PS50011"/>
    </source>
</evidence>
<dbReference type="Gene3D" id="1.10.510.10">
    <property type="entry name" value="Transferase(Phosphotransferase) domain 1"/>
    <property type="match status" value="1"/>
</dbReference>
<evidence type="ECO:0000313" key="10">
    <source>
        <dbReference type="Proteomes" id="UP001370348"/>
    </source>
</evidence>
<keyword evidence="1" id="KW-0808">Transferase</keyword>
<dbReference type="Pfam" id="PF00069">
    <property type="entry name" value="Pkinase"/>
    <property type="match status" value="1"/>
</dbReference>
<dbReference type="RefSeq" id="WP_394820834.1">
    <property type="nucleotide sequence ID" value="NZ_CP089984.1"/>
</dbReference>
<dbReference type="SMART" id="SM00220">
    <property type="entry name" value="S_TKc"/>
    <property type="match status" value="1"/>
</dbReference>
<dbReference type="PROSITE" id="PS00108">
    <property type="entry name" value="PROTEIN_KINASE_ST"/>
    <property type="match status" value="1"/>
</dbReference>
<feature type="compositionally biased region" description="Polar residues" evidence="6">
    <location>
        <begin position="397"/>
        <end position="410"/>
    </location>
</feature>
<protein>
    <submittedName>
        <fullName evidence="9">Serine/threonine protein kinase</fullName>
    </submittedName>
</protein>
<dbReference type="InterPro" id="IPR011009">
    <property type="entry name" value="Kinase-like_dom_sf"/>
</dbReference>
<proteinExistence type="predicted"/>
<dbReference type="SUPFAM" id="SSF56112">
    <property type="entry name" value="Protein kinase-like (PK-like)"/>
    <property type="match status" value="1"/>
</dbReference>
<reference evidence="9 10" key="1">
    <citation type="submission" date="2021-12" db="EMBL/GenBank/DDBJ databases">
        <title>Discovery of the Pendulisporaceae a myxobacterial family with distinct sporulation behavior and unique specialized metabolism.</title>
        <authorList>
            <person name="Garcia R."/>
            <person name="Popoff A."/>
            <person name="Bader C.D."/>
            <person name="Loehr J."/>
            <person name="Walesch S."/>
            <person name="Walt C."/>
            <person name="Boldt J."/>
            <person name="Bunk B."/>
            <person name="Haeckl F.J.F.P.J."/>
            <person name="Gunesch A.P."/>
            <person name="Birkelbach J."/>
            <person name="Nuebel U."/>
            <person name="Pietschmann T."/>
            <person name="Bach T."/>
            <person name="Mueller R."/>
        </authorList>
    </citation>
    <scope>NUCLEOTIDE SEQUENCE [LARGE SCALE GENOMIC DNA]</scope>
    <source>
        <strain evidence="9 10">MSr11954</strain>
    </source>
</reference>
<gene>
    <name evidence="9" type="ORF">LZC94_25505</name>
</gene>
<keyword evidence="7" id="KW-0812">Transmembrane</keyword>
<organism evidence="9 10">
    <name type="scientific">Pendulispora albinea</name>
    <dbReference type="NCBI Taxonomy" id="2741071"/>
    <lineage>
        <taxon>Bacteria</taxon>
        <taxon>Pseudomonadati</taxon>
        <taxon>Myxococcota</taxon>
        <taxon>Myxococcia</taxon>
        <taxon>Myxococcales</taxon>
        <taxon>Sorangiineae</taxon>
        <taxon>Pendulisporaceae</taxon>
        <taxon>Pendulispora</taxon>
    </lineage>
</organism>
<dbReference type="InterPro" id="IPR000719">
    <property type="entry name" value="Prot_kinase_dom"/>
</dbReference>
<keyword evidence="7" id="KW-0472">Membrane</keyword>
<feature type="transmembrane region" description="Helical" evidence="7">
    <location>
        <begin position="426"/>
        <end position="448"/>
    </location>
</feature>
<keyword evidence="2 5" id="KW-0547">Nucleotide-binding</keyword>
<evidence type="ECO:0000256" key="1">
    <source>
        <dbReference type="ARBA" id="ARBA00022679"/>
    </source>
</evidence>
<dbReference type="Proteomes" id="UP001370348">
    <property type="component" value="Chromosome"/>
</dbReference>
<keyword evidence="10" id="KW-1185">Reference proteome</keyword>
<dbReference type="InterPro" id="IPR017441">
    <property type="entry name" value="Protein_kinase_ATP_BS"/>
</dbReference>
<dbReference type="Gene3D" id="3.30.200.20">
    <property type="entry name" value="Phosphorylase Kinase, domain 1"/>
    <property type="match status" value="1"/>
</dbReference>
<name>A0ABZ2LMU0_9BACT</name>
<keyword evidence="7" id="KW-1133">Transmembrane helix</keyword>
<dbReference type="PANTHER" id="PTHR43289:SF6">
    <property type="entry name" value="SERINE_THREONINE-PROTEIN KINASE NEKL-3"/>
    <property type="match status" value="1"/>
</dbReference>
<evidence type="ECO:0000256" key="5">
    <source>
        <dbReference type="PROSITE-ProRule" id="PRU10141"/>
    </source>
</evidence>
<keyword evidence="9" id="KW-0723">Serine/threonine-protein kinase</keyword>
<dbReference type="EMBL" id="CP089984">
    <property type="protein sequence ID" value="WXB11218.1"/>
    <property type="molecule type" value="Genomic_DNA"/>
</dbReference>
<feature type="region of interest" description="Disordered" evidence="6">
    <location>
        <begin position="386"/>
        <end position="422"/>
    </location>
</feature>
<accession>A0ABZ2LMU0</accession>
<feature type="binding site" evidence="5">
    <location>
        <position position="43"/>
    </location>
    <ligand>
        <name>ATP</name>
        <dbReference type="ChEBI" id="CHEBI:30616"/>
    </ligand>
</feature>